<keyword evidence="2" id="KW-1185">Reference proteome</keyword>
<dbReference type="RefSeq" id="WP_344899952.1">
    <property type="nucleotide sequence ID" value="NZ_BAABAS010000015.1"/>
</dbReference>
<dbReference type="InterPro" id="IPR007410">
    <property type="entry name" value="LpqE-like"/>
</dbReference>
<proteinExistence type="predicted"/>
<organism evidence="1 2">
    <name type="scientific">Actinomadura meridiana</name>
    <dbReference type="NCBI Taxonomy" id="559626"/>
    <lineage>
        <taxon>Bacteria</taxon>
        <taxon>Bacillati</taxon>
        <taxon>Actinomycetota</taxon>
        <taxon>Actinomycetes</taxon>
        <taxon>Streptosporangiales</taxon>
        <taxon>Thermomonosporaceae</taxon>
        <taxon>Actinomadura</taxon>
    </lineage>
</organism>
<dbReference type="SUPFAM" id="SSF110087">
    <property type="entry name" value="DR1885-like metal-binding protein"/>
    <property type="match status" value="1"/>
</dbReference>
<dbReference type="Proteomes" id="UP001501710">
    <property type="component" value="Unassembled WGS sequence"/>
</dbReference>
<dbReference type="Gene3D" id="2.60.40.1890">
    <property type="entry name" value="PCu(A)C copper chaperone"/>
    <property type="match status" value="1"/>
</dbReference>
<evidence type="ECO:0008006" key="3">
    <source>
        <dbReference type="Google" id="ProtNLM"/>
    </source>
</evidence>
<protein>
    <recommendedName>
        <fullName evidence="3">Copper(I)-binding protein</fullName>
    </recommendedName>
</protein>
<name>A0ABP8CAG7_9ACTN</name>
<evidence type="ECO:0000313" key="2">
    <source>
        <dbReference type="Proteomes" id="UP001501710"/>
    </source>
</evidence>
<accession>A0ABP8CAG7</accession>
<dbReference type="EMBL" id="BAABAS010000015">
    <property type="protein sequence ID" value="GAA4236464.1"/>
    <property type="molecule type" value="Genomic_DNA"/>
</dbReference>
<dbReference type="InterPro" id="IPR036182">
    <property type="entry name" value="PCuAC_sf"/>
</dbReference>
<dbReference type="Pfam" id="PF04314">
    <property type="entry name" value="PCuAC"/>
    <property type="match status" value="1"/>
</dbReference>
<evidence type="ECO:0000313" key="1">
    <source>
        <dbReference type="EMBL" id="GAA4236464.1"/>
    </source>
</evidence>
<gene>
    <name evidence="1" type="ORF">GCM10022254_46160</name>
</gene>
<comment type="caution">
    <text evidence="1">The sequence shown here is derived from an EMBL/GenBank/DDBJ whole genome shotgun (WGS) entry which is preliminary data.</text>
</comment>
<sequence length="187" mass="18657">MSASFSGEAEMRVRAAVIAVLLAASLTGCSDNPVETSEEPAEGVSGHVGKVQVRNLFVLGGRDGAQIPVGGSAPVYFTLVNSPETVESAGASGKAGNAAGADMLVGVSSPSAASSTILQGPVKAPVGQDVVIGPQARVVLSHVAKPLVSGENVTVTLTFKHAGSGTFTVPIQAQQEYLATYSPAPSG</sequence>
<reference evidence="2" key="1">
    <citation type="journal article" date="2019" name="Int. J. Syst. Evol. Microbiol.">
        <title>The Global Catalogue of Microorganisms (GCM) 10K type strain sequencing project: providing services to taxonomists for standard genome sequencing and annotation.</title>
        <authorList>
            <consortium name="The Broad Institute Genomics Platform"/>
            <consortium name="The Broad Institute Genome Sequencing Center for Infectious Disease"/>
            <person name="Wu L."/>
            <person name="Ma J."/>
        </authorList>
    </citation>
    <scope>NUCLEOTIDE SEQUENCE [LARGE SCALE GENOMIC DNA]</scope>
    <source>
        <strain evidence="2">JCM 17440</strain>
    </source>
</reference>